<feature type="signal peptide" evidence="1">
    <location>
        <begin position="1"/>
        <end position="19"/>
    </location>
</feature>
<dbReference type="Pfam" id="PF09603">
    <property type="entry name" value="Fib_succ_major"/>
    <property type="match status" value="1"/>
</dbReference>
<feature type="chain" id="PRO_5026816498" description="Fibrobacter succinogenes major paralogous domain-containing protein" evidence="1">
    <location>
        <begin position="20"/>
        <end position="628"/>
    </location>
</feature>
<evidence type="ECO:0000256" key="1">
    <source>
        <dbReference type="SAM" id="SignalP"/>
    </source>
</evidence>
<gene>
    <name evidence="3" type="ORF">CHRY9293_02046</name>
</gene>
<dbReference type="EMBL" id="CACVBR010000016">
    <property type="protein sequence ID" value="CAA7195899.1"/>
    <property type="molecule type" value="Genomic_DNA"/>
</dbReference>
<dbReference type="InterPro" id="IPR011871">
    <property type="entry name" value="Fib_succ_major"/>
</dbReference>
<dbReference type="Proteomes" id="UP000445144">
    <property type="component" value="Unassembled WGS sequence"/>
</dbReference>
<evidence type="ECO:0000313" key="4">
    <source>
        <dbReference type="Proteomes" id="UP000445144"/>
    </source>
</evidence>
<protein>
    <recommendedName>
        <fullName evidence="2">Fibrobacter succinogenes major paralogous domain-containing protein</fullName>
    </recommendedName>
</protein>
<sequence>MMKKTNLLILIFLSVFSFGQVGINNPTPHATLEITAKKTDGSTSEGVIPPRLTGNALFAAIAAGTYGPNQYGAIVFVTAPADEANRVGQTAHVDDFGFYYYHGDLDQWVKLGSGSTIYRTDGILTGPRHMTMDGNNLGFTGGRIGMGIVSPNPSAILDLTSTQTGFLFPRMLKTEMNAIANPAYGLFVFCTDCFNNSGCLMVNDSQDPGVPNWGSLCSSNVATGHIADLQCTSAVTAGVVHTGVALSGVSVTVPYTGGNGGTYPAASFNSTGVTGLAANLDGGSLVNGNGNLVFTITGIASAAGTASFNITVGEQSCTVTVEVDDFTASVVSLECTSATLVPNALTQGEAYTGTLTVPYTGGNGALYPQQSFTQNGLTFTLPSGTLASGNGNFVYNVTGSATASGAMSIPISFGSTPPCNVSETVSPGTTVAMCMGNGTTRVWMAHNLGADTSLDPNPTTMVSSGLHGNYYQWGKKDPVANVSTPLSPIVGWDTVGAPIGSWGAVKTANDPCPTGFRIPANIEWNSLINNTTRISIGTFSNNGNGDPSNFTAAAVLTCGNSKLTFPANGYRRNGDGSLNARASMGSYWSCTETTVSYLVQSMYFSSTGGLSVSADYKPSGLAIRCISE</sequence>
<proteinExistence type="predicted"/>
<organism evidence="3 4">
    <name type="scientific">Chryseobacterium potabilaquae</name>
    <dbReference type="NCBI Taxonomy" id="2675057"/>
    <lineage>
        <taxon>Bacteria</taxon>
        <taxon>Pseudomonadati</taxon>
        <taxon>Bacteroidota</taxon>
        <taxon>Flavobacteriia</taxon>
        <taxon>Flavobacteriales</taxon>
        <taxon>Weeksellaceae</taxon>
        <taxon>Chryseobacterium group</taxon>
        <taxon>Chryseobacterium</taxon>
    </lineage>
</organism>
<feature type="domain" description="Fibrobacter succinogenes major paralogous" evidence="2">
    <location>
        <begin position="440"/>
        <end position="626"/>
    </location>
</feature>
<accession>A0A6N4X4I5</accession>
<evidence type="ECO:0000313" key="3">
    <source>
        <dbReference type="EMBL" id="CAA7195899.1"/>
    </source>
</evidence>
<name>A0A6N4X4I5_9FLAO</name>
<evidence type="ECO:0000259" key="2">
    <source>
        <dbReference type="Pfam" id="PF09603"/>
    </source>
</evidence>
<keyword evidence="1" id="KW-0732">Signal</keyword>
<dbReference type="AlphaFoldDB" id="A0A6N4X4I5"/>
<keyword evidence="4" id="KW-1185">Reference proteome</keyword>
<reference evidence="3 4" key="1">
    <citation type="submission" date="2020-01" db="EMBL/GenBank/DDBJ databases">
        <authorList>
            <person name="Rodrigo-Torres L."/>
            <person name="Arahal R. D."/>
            <person name="Lucena T."/>
        </authorList>
    </citation>
    <scope>NUCLEOTIDE SEQUENCE [LARGE SCALE GENOMIC DNA]</scope>
    <source>
        <strain evidence="3 4">CECT 9293</strain>
    </source>
</reference>